<evidence type="ECO:0000313" key="1">
    <source>
        <dbReference type="EMBL" id="GJS57149.1"/>
    </source>
</evidence>
<accession>A0ABQ4WW62</accession>
<comment type="caution">
    <text evidence="1">The sequence shown here is derived from an EMBL/GenBank/DDBJ whole genome shotgun (WGS) entry which is preliminary data.</text>
</comment>
<organism evidence="1 2">
    <name type="scientific">Tanacetum coccineum</name>
    <dbReference type="NCBI Taxonomy" id="301880"/>
    <lineage>
        <taxon>Eukaryota</taxon>
        <taxon>Viridiplantae</taxon>
        <taxon>Streptophyta</taxon>
        <taxon>Embryophyta</taxon>
        <taxon>Tracheophyta</taxon>
        <taxon>Spermatophyta</taxon>
        <taxon>Magnoliopsida</taxon>
        <taxon>eudicotyledons</taxon>
        <taxon>Gunneridae</taxon>
        <taxon>Pentapetalae</taxon>
        <taxon>asterids</taxon>
        <taxon>campanulids</taxon>
        <taxon>Asterales</taxon>
        <taxon>Asteraceae</taxon>
        <taxon>Asteroideae</taxon>
        <taxon>Anthemideae</taxon>
        <taxon>Anthemidinae</taxon>
        <taxon>Tanacetum</taxon>
    </lineage>
</organism>
<dbReference type="Proteomes" id="UP001151760">
    <property type="component" value="Unassembled WGS sequence"/>
</dbReference>
<evidence type="ECO:0000313" key="2">
    <source>
        <dbReference type="Proteomes" id="UP001151760"/>
    </source>
</evidence>
<protein>
    <submittedName>
        <fullName evidence="1">Uncharacterized protein</fullName>
    </submittedName>
</protein>
<dbReference type="EMBL" id="BQNB010008985">
    <property type="protein sequence ID" value="GJS57149.1"/>
    <property type="molecule type" value="Genomic_DNA"/>
</dbReference>
<name>A0ABQ4WW62_9ASTR</name>
<reference evidence="1" key="2">
    <citation type="submission" date="2022-01" db="EMBL/GenBank/DDBJ databases">
        <authorList>
            <person name="Yamashiro T."/>
            <person name="Shiraishi A."/>
            <person name="Satake H."/>
            <person name="Nakayama K."/>
        </authorList>
    </citation>
    <scope>NUCLEOTIDE SEQUENCE</scope>
</reference>
<gene>
    <name evidence="1" type="ORF">Tco_0651933</name>
</gene>
<reference evidence="1" key="1">
    <citation type="journal article" date="2022" name="Int. J. Mol. Sci.">
        <title>Draft Genome of Tanacetum Coccineum: Genomic Comparison of Closely Related Tanacetum-Family Plants.</title>
        <authorList>
            <person name="Yamashiro T."/>
            <person name="Shiraishi A."/>
            <person name="Nakayama K."/>
            <person name="Satake H."/>
        </authorList>
    </citation>
    <scope>NUCLEOTIDE SEQUENCE</scope>
</reference>
<keyword evidence="2" id="KW-1185">Reference proteome</keyword>
<proteinExistence type="predicted"/>
<sequence>MLLLLVQKKISNLERGIIFDLNVALQMFTRSIVIQKRVEDLQLGVESYQKKLNITRSKTFRSDIPNKTSYNAYNNPQGIIYLDKLKRNRLMRSDKLYKFFDGTLTCVRIVLHDIASILRMEYLPKEDGVNETEQGLAS</sequence>